<evidence type="ECO:0000256" key="3">
    <source>
        <dbReference type="ARBA" id="ARBA00004236"/>
    </source>
</evidence>
<reference evidence="13 14" key="1">
    <citation type="submission" date="2023-07" db="EMBL/GenBank/DDBJ databases">
        <title>Genomic Encyclopedia of Type Strains, Phase IV (KMG-IV): sequencing the most valuable type-strain genomes for metagenomic binning, comparative biology and taxonomic classification.</title>
        <authorList>
            <person name="Goeker M."/>
        </authorList>
    </citation>
    <scope>NUCLEOTIDE SEQUENCE [LARGE SCALE GENOMIC DNA]</scope>
    <source>
        <strain evidence="13 14">DSM 3770</strain>
    </source>
</reference>
<feature type="region of interest" description="Disordered" evidence="11">
    <location>
        <begin position="292"/>
        <end position="312"/>
    </location>
</feature>
<feature type="transmembrane region" description="Helical" evidence="12">
    <location>
        <begin position="12"/>
        <end position="34"/>
    </location>
</feature>
<evidence type="ECO:0000256" key="1">
    <source>
        <dbReference type="ARBA" id="ARBA00002344"/>
    </source>
</evidence>
<evidence type="ECO:0000256" key="8">
    <source>
        <dbReference type="ARBA" id="ARBA00023136"/>
    </source>
</evidence>
<dbReference type="PANTHER" id="PTHR38766">
    <property type="entry name" value="FLAGELLAR PROTEIN FLIO"/>
    <property type="match status" value="1"/>
</dbReference>
<keyword evidence="8 12" id="KW-0472">Membrane</keyword>
<feature type="compositionally biased region" description="Low complexity" evidence="11">
    <location>
        <begin position="334"/>
        <end position="348"/>
    </location>
</feature>
<evidence type="ECO:0000256" key="7">
    <source>
        <dbReference type="ARBA" id="ARBA00022989"/>
    </source>
</evidence>
<dbReference type="InterPro" id="IPR009970">
    <property type="entry name" value="HC2"/>
</dbReference>
<protein>
    <recommendedName>
        <fullName evidence="15">Flagellar biosynthesis protein FliO</fullName>
    </recommendedName>
</protein>
<dbReference type="Pfam" id="PF04347">
    <property type="entry name" value="FliO"/>
    <property type="match status" value="1"/>
</dbReference>
<keyword evidence="5" id="KW-1003">Cell membrane</keyword>
<dbReference type="InterPro" id="IPR022781">
    <property type="entry name" value="Flagellar_biosynth_FliO"/>
</dbReference>
<evidence type="ECO:0000256" key="2">
    <source>
        <dbReference type="ARBA" id="ARBA00004117"/>
    </source>
</evidence>
<feature type="compositionally biased region" description="Low complexity" evidence="11">
    <location>
        <begin position="654"/>
        <end position="668"/>
    </location>
</feature>
<accession>A0ABU0LBS9</accession>
<feature type="compositionally biased region" description="Low complexity" evidence="11">
    <location>
        <begin position="198"/>
        <end position="222"/>
    </location>
</feature>
<comment type="similarity">
    <text evidence="10">Belongs to the FliO/MopB family.</text>
</comment>
<feature type="region of interest" description="Disordered" evidence="11">
    <location>
        <begin position="326"/>
        <end position="348"/>
    </location>
</feature>
<evidence type="ECO:0000313" key="13">
    <source>
        <dbReference type="EMBL" id="MDQ0504584.1"/>
    </source>
</evidence>
<comment type="caution">
    <text evidence="13">The sequence shown here is derived from an EMBL/GenBank/DDBJ whole genome shotgun (WGS) entry which is preliminary data.</text>
</comment>
<keyword evidence="14" id="KW-1185">Reference proteome</keyword>
<gene>
    <name evidence="13" type="ORF">QOZ94_001366</name>
</gene>
<feature type="region of interest" description="Disordered" evidence="11">
    <location>
        <begin position="114"/>
        <end position="143"/>
    </location>
</feature>
<keyword evidence="7 12" id="KW-1133">Transmembrane helix</keyword>
<comment type="similarity">
    <text evidence="4">Belongs to the histone H1/H5 family. HCT subfamily.</text>
</comment>
<feature type="compositionally biased region" description="Low complexity" evidence="11">
    <location>
        <begin position="120"/>
        <end position="143"/>
    </location>
</feature>
<feature type="compositionally biased region" description="Basic and acidic residues" evidence="11">
    <location>
        <begin position="473"/>
        <end position="509"/>
    </location>
</feature>
<evidence type="ECO:0000256" key="12">
    <source>
        <dbReference type="SAM" id="Phobius"/>
    </source>
</evidence>
<evidence type="ECO:0000256" key="9">
    <source>
        <dbReference type="ARBA" id="ARBA00023143"/>
    </source>
</evidence>
<evidence type="ECO:0000256" key="10">
    <source>
        <dbReference type="ARBA" id="ARBA00037937"/>
    </source>
</evidence>
<dbReference type="PANTHER" id="PTHR38766:SF1">
    <property type="entry name" value="FLAGELLAR PROTEIN FLIO"/>
    <property type="match status" value="1"/>
</dbReference>
<feature type="region of interest" description="Disordered" evidence="11">
    <location>
        <begin position="159"/>
        <end position="234"/>
    </location>
</feature>
<dbReference type="EMBL" id="JAUSVY010000003">
    <property type="protein sequence ID" value="MDQ0504584.1"/>
    <property type="molecule type" value="Genomic_DNA"/>
</dbReference>
<evidence type="ECO:0000256" key="4">
    <source>
        <dbReference type="ARBA" id="ARBA00008424"/>
    </source>
</evidence>
<comment type="function">
    <text evidence="1">Might have a role in establishing the nucleoid structure of elementary bodies.</text>
</comment>
<evidence type="ECO:0000256" key="11">
    <source>
        <dbReference type="SAM" id="MobiDB-lite"/>
    </source>
</evidence>
<dbReference type="InterPro" id="IPR052205">
    <property type="entry name" value="FliO/MopB"/>
</dbReference>
<keyword evidence="6 12" id="KW-0812">Transmembrane</keyword>
<feature type="region of interest" description="Disordered" evidence="11">
    <location>
        <begin position="464"/>
        <end position="509"/>
    </location>
</feature>
<evidence type="ECO:0000313" key="14">
    <source>
        <dbReference type="Proteomes" id="UP001241747"/>
    </source>
</evidence>
<proteinExistence type="inferred from homology"/>
<evidence type="ECO:0000256" key="6">
    <source>
        <dbReference type="ARBA" id="ARBA00022692"/>
    </source>
</evidence>
<feature type="region of interest" description="Disordered" evidence="11">
    <location>
        <begin position="604"/>
        <end position="758"/>
    </location>
</feature>
<dbReference type="RefSeq" id="WP_237347147.1">
    <property type="nucleotide sequence ID" value="NZ_JABWGX010000029.1"/>
</dbReference>
<evidence type="ECO:0008006" key="15">
    <source>
        <dbReference type="Google" id="ProtNLM"/>
    </source>
</evidence>
<dbReference type="Pfam" id="PF07382">
    <property type="entry name" value="HC2"/>
    <property type="match status" value="1"/>
</dbReference>
<comment type="subcellular location">
    <subcellularLocation>
        <location evidence="2">Bacterial flagellum basal body</location>
    </subcellularLocation>
    <subcellularLocation>
        <location evidence="3">Cell membrane</location>
    </subcellularLocation>
</comment>
<dbReference type="Proteomes" id="UP001241747">
    <property type="component" value="Unassembled WGS sequence"/>
</dbReference>
<keyword evidence="9" id="KW-0975">Bacterial flagellum</keyword>
<feature type="compositionally biased region" description="Acidic residues" evidence="11">
    <location>
        <begin position="169"/>
        <end position="179"/>
    </location>
</feature>
<organism evidence="13 14">
    <name type="scientific">Xanthobacter agilis</name>
    <dbReference type="NCBI Taxonomy" id="47492"/>
    <lineage>
        <taxon>Bacteria</taxon>
        <taxon>Pseudomonadati</taxon>
        <taxon>Pseudomonadota</taxon>
        <taxon>Alphaproteobacteria</taxon>
        <taxon>Hyphomicrobiales</taxon>
        <taxon>Xanthobacteraceae</taxon>
        <taxon>Xanthobacter</taxon>
    </lineage>
</organism>
<feature type="compositionally biased region" description="Basic and acidic residues" evidence="11">
    <location>
        <begin position="685"/>
        <end position="694"/>
    </location>
</feature>
<name>A0ABU0LBS9_XANAG</name>
<feature type="region of interest" description="Disordered" evidence="11">
    <location>
        <begin position="535"/>
        <end position="571"/>
    </location>
</feature>
<sequence>MLQQLFGAELDFSVRLAIALIVVAALLGVTVFVMRRLGGGLSGRAPGRGRNGPRLAVVDAVAIDPRRRLVLVRRDDVEHLLLTGGANDVVVEQNITGGYVATAGLRPAMPLEREAQRGVQPPTARAPLAPRPQAAQLTPATPQTDALAASMAAAALAAPATRRRSPYEAEAEAEAELDEPTPLARPEVAPRPAPQAPVRPAAPVAAVRAEAPALPAAPAVEESGNEQRDTSEGPAPTRVEALLANAARLRSQAATLRQRLVRLPADQKVEVAATIRRIDRKVADTLKEVERLTGESQKAEATPAAGPRLSDDAAKRGLALLLGTQRPETKTEAAENAPAPANTVADQAAQKAAAEKAAVERAAAQKAAAEKAAAEKAAAERAAAQKAAAEKAAVEKAAAERASAQKAAAEKAAAEKAAAERAAAQKAAAEKAAVEKAAVERAAAQKAAAEKAAVEKAAAEKAAAERASAQKAAAEKAAAEKAAAEKAAAERAAQRAAAEKAAAEKAAADKAAAEMALADQIAAEMAAALEADRASIPEPSVGRVAPPVLRPAARLDRGDEAASPGAVEPRLKEMAQRLDAALSRPTDEKLRLSLSDLLEDIEGTAADVSAPPAAPADRPRVPLATRRPAPPRAEPKSRAGLNPADYSRFLSEDPASAPSPAGSGEAAARTQARELFSDGWMRATRRLDRTDEPALKAPDVNVRPGRATAPPAAPTPREPLLTARRSDAAAPLDTASRRDPAPAVTKDAAPAPKPELDDPVAFLDEFDAEMATLLGRTPPR</sequence>
<evidence type="ECO:0000256" key="5">
    <source>
        <dbReference type="ARBA" id="ARBA00022475"/>
    </source>
</evidence>